<accession>A0A7L3GUK4</accession>
<dbReference type="GO" id="GO:0005524">
    <property type="term" value="F:ATP binding"/>
    <property type="evidence" value="ECO:0007669"/>
    <property type="project" value="UniProtKB-KW"/>
</dbReference>
<dbReference type="Gene3D" id="1.10.510.10">
    <property type="entry name" value="Transferase(Phosphotransferase) domain 1"/>
    <property type="match status" value="1"/>
</dbReference>
<keyword evidence="2" id="KW-0547">Nucleotide-binding</keyword>
<evidence type="ECO:0000256" key="3">
    <source>
        <dbReference type="ARBA" id="ARBA00022840"/>
    </source>
</evidence>
<dbReference type="GO" id="GO:0004674">
    <property type="term" value="F:protein serine/threonine kinase activity"/>
    <property type="evidence" value="ECO:0007669"/>
    <property type="project" value="UniProtKB-EC"/>
</dbReference>
<evidence type="ECO:0000256" key="2">
    <source>
        <dbReference type="ARBA" id="ARBA00022741"/>
    </source>
</evidence>
<protein>
    <recommendedName>
        <fullName evidence="1">non-specific serine/threonine protein kinase</fullName>
        <ecNumber evidence="1">2.7.11.1</ecNumber>
    </recommendedName>
</protein>
<dbReference type="InterPro" id="IPR051931">
    <property type="entry name" value="PAK3-like"/>
</dbReference>
<name>A0A7L3GUK4_9AVES</name>
<dbReference type="Gene3D" id="3.30.200.20">
    <property type="entry name" value="Phosphorylase Kinase, domain 1"/>
    <property type="match status" value="1"/>
</dbReference>
<organism evidence="5 6">
    <name type="scientific">Anhinga rufa</name>
    <name type="common">African darter</name>
    <dbReference type="NCBI Taxonomy" id="317792"/>
    <lineage>
        <taxon>Eukaryota</taxon>
        <taxon>Metazoa</taxon>
        <taxon>Chordata</taxon>
        <taxon>Craniata</taxon>
        <taxon>Vertebrata</taxon>
        <taxon>Euteleostomi</taxon>
        <taxon>Archelosauria</taxon>
        <taxon>Archosauria</taxon>
        <taxon>Dinosauria</taxon>
        <taxon>Saurischia</taxon>
        <taxon>Theropoda</taxon>
        <taxon>Coelurosauria</taxon>
        <taxon>Aves</taxon>
        <taxon>Neognathae</taxon>
        <taxon>Neoaves</taxon>
        <taxon>Aequornithes</taxon>
        <taxon>Suliformes</taxon>
        <taxon>Anhingidae</taxon>
        <taxon>Anhinga</taxon>
    </lineage>
</organism>
<keyword evidence="5" id="KW-0418">Kinase</keyword>
<dbReference type="InterPro" id="IPR000719">
    <property type="entry name" value="Prot_kinase_dom"/>
</dbReference>
<keyword evidence="3" id="KW-0067">ATP-binding</keyword>
<evidence type="ECO:0000256" key="1">
    <source>
        <dbReference type="ARBA" id="ARBA00012513"/>
    </source>
</evidence>
<dbReference type="OrthoDB" id="2914378at2759"/>
<sequence length="97" mass="11074">QLPAVFLQVVIMRDYQHVNVVEMYKSYLVGEELWVLMEFLQGGALTDIVSQIRLNEEQIATVCESVLQALSYLHSQGVIHRDIKSDSILLTLDGRVR</sequence>
<evidence type="ECO:0000259" key="4">
    <source>
        <dbReference type="PROSITE" id="PS50011"/>
    </source>
</evidence>
<gene>
    <name evidence="5" type="primary">Pak6</name>
    <name evidence="5" type="ORF">ANHRUF_R07916</name>
</gene>
<dbReference type="PANTHER" id="PTHR45832:SF3">
    <property type="entry name" value="NON-SPECIFIC SERINE_THREONINE PROTEIN KINASE"/>
    <property type="match status" value="1"/>
</dbReference>
<proteinExistence type="predicted"/>
<dbReference type="Pfam" id="PF00069">
    <property type="entry name" value="Pkinase"/>
    <property type="match status" value="1"/>
</dbReference>
<dbReference type="EMBL" id="VZTV01248297">
    <property type="protein sequence ID" value="NXT96753.1"/>
    <property type="molecule type" value="Genomic_DNA"/>
</dbReference>
<evidence type="ECO:0000313" key="6">
    <source>
        <dbReference type="Proteomes" id="UP000528690"/>
    </source>
</evidence>
<keyword evidence="6" id="KW-1185">Reference proteome</keyword>
<dbReference type="Proteomes" id="UP000528690">
    <property type="component" value="Unassembled WGS sequence"/>
</dbReference>
<dbReference type="SUPFAM" id="SSF56112">
    <property type="entry name" value="Protein kinase-like (PK-like)"/>
    <property type="match status" value="1"/>
</dbReference>
<feature type="non-terminal residue" evidence="5">
    <location>
        <position position="1"/>
    </location>
</feature>
<reference evidence="5 6" key="1">
    <citation type="submission" date="2019-09" db="EMBL/GenBank/DDBJ databases">
        <title>Bird 10,000 Genomes (B10K) Project - Family phase.</title>
        <authorList>
            <person name="Zhang G."/>
        </authorList>
    </citation>
    <scope>NUCLEOTIDE SEQUENCE [LARGE SCALE GENOMIC DNA]</scope>
    <source>
        <strain evidence="5">B10K-DU-029-28</strain>
    </source>
</reference>
<feature type="domain" description="Protein kinase" evidence="4">
    <location>
        <begin position="1"/>
        <end position="97"/>
    </location>
</feature>
<evidence type="ECO:0000313" key="5">
    <source>
        <dbReference type="EMBL" id="NXT96753.1"/>
    </source>
</evidence>
<comment type="caution">
    <text evidence="5">The sequence shown here is derived from an EMBL/GenBank/DDBJ whole genome shotgun (WGS) entry which is preliminary data.</text>
</comment>
<dbReference type="EC" id="2.7.11.1" evidence="1"/>
<keyword evidence="5" id="KW-0808">Transferase</keyword>
<dbReference type="PANTHER" id="PTHR45832">
    <property type="entry name" value="SERINE/THREONINE-PROTEIN KINASE SAMKA-RELATED-RELATED"/>
    <property type="match status" value="1"/>
</dbReference>
<dbReference type="InterPro" id="IPR011009">
    <property type="entry name" value="Kinase-like_dom_sf"/>
</dbReference>
<dbReference type="AlphaFoldDB" id="A0A7L3GUK4"/>
<feature type="non-terminal residue" evidence="5">
    <location>
        <position position="97"/>
    </location>
</feature>
<dbReference type="PROSITE" id="PS50011">
    <property type="entry name" value="PROTEIN_KINASE_DOM"/>
    <property type="match status" value="1"/>
</dbReference>